<feature type="chain" id="PRO_5022699456" evidence="1">
    <location>
        <begin position="18"/>
        <end position="346"/>
    </location>
</feature>
<keyword evidence="1" id="KW-0732">Signal</keyword>
<evidence type="ECO:0000313" key="3">
    <source>
        <dbReference type="EMBL" id="TNC74165.1"/>
    </source>
</evidence>
<dbReference type="RefSeq" id="WP_139080127.1">
    <property type="nucleotide sequence ID" value="NZ_VDFV01000002.1"/>
</dbReference>
<sequence length="346" mass="37253">MNARTLVLALCPLAAQAQGFAGLGTSAEGYALPQPGYGFAFPRDHGAHPTFRIEWWYITANLTGPDGTPYGFQWTLFRSALAPGGAPEAQVWMGHAAVTTPEAHFVTERLARGATGQAGVTADPFEAWIDEWRLAGPNFDTATLTAQGPDWGYDVTLTAQGPIVLQGDQGYSVKSEDGQASHYYSQPFFAVDGTLTLPDGEIPVTGTAWLDREWSSQPLADRQVGWDWFSLSFDTGEKLMAFRLNEEGGDAFTAATWIAPDGTPTPFPNGAFAAEPLATSDVTDGEGAQREIPTRWRVRLPDRGLDATVEALNPQAWMATSVPYWEGPVTVTGSHAGVGYLEMTGY</sequence>
<dbReference type="Gene3D" id="2.40.370.10">
    <property type="entry name" value="AttH-like domain"/>
    <property type="match status" value="2"/>
</dbReference>
<accession>A0A5C4NJU7</accession>
<dbReference type="Pfam" id="PF17186">
    <property type="entry name" value="Lipocalin_9"/>
    <property type="match status" value="1"/>
</dbReference>
<dbReference type="EMBL" id="VDFV01000002">
    <property type="protein sequence ID" value="TNC74165.1"/>
    <property type="molecule type" value="Genomic_DNA"/>
</dbReference>
<dbReference type="AlphaFoldDB" id="A0A5C4NJU7"/>
<dbReference type="InterPro" id="IPR010791">
    <property type="entry name" value="AttH_dom"/>
</dbReference>
<evidence type="ECO:0000259" key="2">
    <source>
        <dbReference type="Pfam" id="PF07143"/>
    </source>
</evidence>
<dbReference type="Pfam" id="PF07143">
    <property type="entry name" value="CrtC"/>
    <property type="match status" value="1"/>
</dbReference>
<name>A0A5C4NJU7_9RHOB</name>
<dbReference type="PANTHER" id="PTHR38591">
    <property type="entry name" value="HYDROLASE"/>
    <property type="match status" value="1"/>
</dbReference>
<keyword evidence="4" id="KW-1185">Reference proteome</keyword>
<protein>
    <submittedName>
        <fullName evidence="3">Iron ABC transporter permease</fullName>
    </submittedName>
</protein>
<feature type="domain" description="AttH" evidence="2">
    <location>
        <begin position="53"/>
        <end position="216"/>
    </location>
</feature>
<organism evidence="3 4">
    <name type="scientific">Rubellimicrobium roseum</name>
    <dbReference type="NCBI Taxonomy" id="687525"/>
    <lineage>
        <taxon>Bacteria</taxon>
        <taxon>Pseudomonadati</taxon>
        <taxon>Pseudomonadota</taxon>
        <taxon>Alphaproteobacteria</taxon>
        <taxon>Rhodobacterales</taxon>
        <taxon>Roseobacteraceae</taxon>
        <taxon>Rubellimicrobium</taxon>
    </lineage>
</organism>
<gene>
    <name evidence="3" type="ORF">FHG71_02945</name>
</gene>
<dbReference type="PANTHER" id="PTHR38591:SF1">
    <property type="entry name" value="BLL1000 PROTEIN"/>
    <property type="match status" value="1"/>
</dbReference>
<comment type="caution">
    <text evidence="3">The sequence shown here is derived from an EMBL/GenBank/DDBJ whole genome shotgun (WGS) entry which is preliminary data.</text>
</comment>
<dbReference type="Proteomes" id="UP000305709">
    <property type="component" value="Unassembled WGS sequence"/>
</dbReference>
<dbReference type="InterPro" id="IPR023374">
    <property type="entry name" value="AttH-like_dom_sf"/>
</dbReference>
<dbReference type="OrthoDB" id="9770826at2"/>
<feature type="signal peptide" evidence="1">
    <location>
        <begin position="1"/>
        <end position="17"/>
    </location>
</feature>
<dbReference type="SUPFAM" id="SSF159245">
    <property type="entry name" value="AttH-like"/>
    <property type="match status" value="1"/>
</dbReference>
<evidence type="ECO:0000313" key="4">
    <source>
        <dbReference type="Proteomes" id="UP000305709"/>
    </source>
</evidence>
<reference evidence="3 4" key="1">
    <citation type="submission" date="2019-06" db="EMBL/GenBank/DDBJ databases">
        <authorList>
            <person name="Jiang L."/>
        </authorList>
    </citation>
    <scope>NUCLEOTIDE SEQUENCE [LARGE SCALE GENOMIC DNA]</scope>
    <source>
        <strain evidence="3 4">YIM 48858</strain>
    </source>
</reference>
<proteinExistence type="predicted"/>
<evidence type="ECO:0000256" key="1">
    <source>
        <dbReference type="SAM" id="SignalP"/>
    </source>
</evidence>